<accession>A0ABU2K5X6</accession>
<proteinExistence type="predicted"/>
<dbReference type="Proteomes" id="UP001183222">
    <property type="component" value="Unassembled WGS sequence"/>
</dbReference>
<protein>
    <submittedName>
        <fullName evidence="1">Uncharacterized protein</fullName>
    </submittedName>
</protein>
<dbReference type="EMBL" id="JAVREI010000002">
    <property type="protein sequence ID" value="MDT0275605.1"/>
    <property type="molecule type" value="Genomic_DNA"/>
</dbReference>
<organism evidence="1 2">
    <name type="scientific">Blastococcus goldschmidtiae</name>
    <dbReference type="NCBI Taxonomy" id="3075546"/>
    <lineage>
        <taxon>Bacteria</taxon>
        <taxon>Bacillati</taxon>
        <taxon>Actinomycetota</taxon>
        <taxon>Actinomycetes</taxon>
        <taxon>Geodermatophilales</taxon>
        <taxon>Geodermatophilaceae</taxon>
        <taxon>Blastococcus</taxon>
    </lineage>
</organism>
<gene>
    <name evidence="1" type="ORF">RM425_06780</name>
</gene>
<name>A0ABU2K5X6_9ACTN</name>
<comment type="caution">
    <text evidence="1">The sequence shown here is derived from an EMBL/GenBank/DDBJ whole genome shotgun (WGS) entry which is preliminary data.</text>
</comment>
<reference evidence="2" key="1">
    <citation type="submission" date="2023-07" db="EMBL/GenBank/DDBJ databases">
        <title>30 novel species of actinomycetes from the DSMZ collection.</title>
        <authorList>
            <person name="Nouioui I."/>
        </authorList>
    </citation>
    <scope>NUCLEOTIDE SEQUENCE [LARGE SCALE GENOMIC DNA]</scope>
    <source>
        <strain evidence="2">DSM 46792</strain>
    </source>
</reference>
<evidence type="ECO:0000313" key="2">
    <source>
        <dbReference type="Proteomes" id="UP001183222"/>
    </source>
</evidence>
<sequence>MEITEGYVVDLACLRRYPQQEYTSRAAEHTTECALMGHCVESGYGLVADDNLLVPLDMEATRQVVSALATAGPRGVRLRATREDVDGELHTTNVRVL</sequence>
<keyword evidence="2" id="KW-1185">Reference proteome</keyword>
<dbReference type="RefSeq" id="WP_311344418.1">
    <property type="nucleotide sequence ID" value="NZ_JAVREI010000002.1"/>
</dbReference>
<evidence type="ECO:0000313" key="1">
    <source>
        <dbReference type="EMBL" id="MDT0275605.1"/>
    </source>
</evidence>